<dbReference type="OrthoDB" id="1707618at2"/>
<proteinExistence type="predicted"/>
<dbReference type="SUPFAM" id="SSF50346">
    <property type="entry name" value="PRC-barrel domain"/>
    <property type="match status" value="2"/>
</dbReference>
<name>A0A329MQA4_9BACL</name>
<dbReference type="RefSeq" id="WP_113030234.1">
    <property type="nucleotide sequence ID" value="NZ_QMFB01000003.1"/>
</dbReference>
<accession>A0A329MQA4</accession>
<gene>
    <name evidence="2" type="ORF">DQG23_07695</name>
</gene>
<dbReference type="Pfam" id="PF05239">
    <property type="entry name" value="PRC"/>
    <property type="match status" value="2"/>
</dbReference>
<dbReference type="InterPro" id="IPR011033">
    <property type="entry name" value="PRC_barrel-like_sf"/>
</dbReference>
<dbReference type="EMBL" id="QMFB01000003">
    <property type="protein sequence ID" value="RAV22161.1"/>
    <property type="molecule type" value="Genomic_DNA"/>
</dbReference>
<reference evidence="2 3" key="1">
    <citation type="journal article" date="2009" name="Int. J. Syst. Evol. Microbiol.">
        <title>Paenibacillus contaminans sp. nov., isolated from a contaminated laboratory plate.</title>
        <authorList>
            <person name="Chou J.H."/>
            <person name="Lee J.H."/>
            <person name="Lin M.C."/>
            <person name="Chang P.S."/>
            <person name="Arun A.B."/>
            <person name="Young C.C."/>
            <person name="Chen W.M."/>
        </authorList>
    </citation>
    <scope>NUCLEOTIDE SEQUENCE [LARGE SCALE GENOMIC DNA]</scope>
    <source>
        <strain evidence="2 3">CKOBP-6</strain>
    </source>
</reference>
<dbReference type="Gene3D" id="2.30.30.240">
    <property type="entry name" value="PRC-barrel domain"/>
    <property type="match status" value="2"/>
</dbReference>
<comment type="caution">
    <text evidence="2">The sequence shown here is derived from an EMBL/GenBank/DDBJ whole genome shotgun (WGS) entry which is preliminary data.</text>
</comment>
<dbReference type="AlphaFoldDB" id="A0A329MQA4"/>
<evidence type="ECO:0000313" key="2">
    <source>
        <dbReference type="EMBL" id="RAV22161.1"/>
    </source>
</evidence>
<organism evidence="2 3">
    <name type="scientific">Paenibacillus contaminans</name>
    <dbReference type="NCBI Taxonomy" id="450362"/>
    <lineage>
        <taxon>Bacteria</taxon>
        <taxon>Bacillati</taxon>
        <taxon>Bacillota</taxon>
        <taxon>Bacilli</taxon>
        <taxon>Bacillales</taxon>
        <taxon>Paenibacillaceae</taxon>
        <taxon>Paenibacillus</taxon>
    </lineage>
</organism>
<protein>
    <submittedName>
        <fullName evidence="2">Photosystem reaction center subunit H</fullName>
    </submittedName>
</protein>
<keyword evidence="3" id="KW-1185">Reference proteome</keyword>
<feature type="domain" description="PRC-barrel" evidence="1">
    <location>
        <begin position="3"/>
        <end position="71"/>
    </location>
</feature>
<evidence type="ECO:0000313" key="3">
    <source>
        <dbReference type="Proteomes" id="UP000250369"/>
    </source>
</evidence>
<evidence type="ECO:0000259" key="1">
    <source>
        <dbReference type="Pfam" id="PF05239"/>
    </source>
</evidence>
<sequence length="172" mass="19157">MRKAYDILGLPVIGVSNGKRLGTAKDFWLDAEMQAQGVVLETKNWFTAARYIDWDDVVSFGEDAITVHGDWVLRNWEETPDSICLVNGKRKLKGVPIMTVNGQQLGLVEDVYFSENMDKTIIGYELSDGFLSDVTEGRKWLPAPDKTTLGEDVLLVPVHAGQDLNEITNEIG</sequence>
<dbReference type="InterPro" id="IPR027275">
    <property type="entry name" value="PRC-brl_dom"/>
</dbReference>
<feature type="domain" description="PRC-barrel" evidence="1">
    <location>
        <begin position="90"/>
        <end position="161"/>
    </location>
</feature>
<dbReference type="Proteomes" id="UP000250369">
    <property type="component" value="Unassembled WGS sequence"/>
</dbReference>